<sequence length="500" mass="56950">MALNMLTAGIAAVFMGIIYWICWCIYCLWFHPLAKYPGPKAAAISEIWFVWAWTTGRYPYILEEAHRKYGDVIRISPNELSFATVQAHRDIYSTPSRTRKPFLKCDKFYNNGDVTNLFYELDPVEHSKMRKILAPGFSGVSIKKHEHIIHQYVDMFVRKVTELSAARRGLGIDANEAIPWLAFDVMGELTFGESFDAVAKGETHMWITVLNDSAHAAILPSFVRRAPALILAMPFMLSLSAIRNLRKHYAYTLQTVRRRLSRPPSADRDLFAPMLERGGGVDERHLVALAQAMIIAGADTATNVMTTALYFLCTSPVAMAKVEAEVRALKYEQLTGDELPQLRYLNAVIEEAMRCFPPIAFGLPRISPGETIDGHYIPKGVRVSVSHWVLNHNTQVWDRPYEFRPERWLKNDGGSSLEKSSEAAHFPFSTGPRSCLGMAQAYLEMRITLAKLIHACDMRMTKDPGDWIGAAQMHMMWKRAPWMVHFERRDEDDLSRLEKY</sequence>
<proteinExistence type="predicted"/>
<dbReference type="EMBL" id="MU393574">
    <property type="protein sequence ID" value="KAI4860753.1"/>
    <property type="molecule type" value="Genomic_DNA"/>
</dbReference>
<keyword evidence="2" id="KW-1185">Reference proteome</keyword>
<accession>A0ACB9YN07</accession>
<organism evidence="1 2">
    <name type="scientific">Hypoxylon rubiginosum</name>
    <dbReference type="NCBI Taxonomy" id="110542"/>
    <lineage>
        <taxon>Eukaryota</taxon>
        <taxon>Fungi</taxon>
        <taxon>Dikarya</taxon>
        <taxon>Ascomycota</taxon>
        <taxon>Pezizomycotina</taxon>
        <taxon>Sordariomycetes</taxon>
        <taxon>Xylariomycetidae</taxon>
        <taxon>Xylariales</taxon>
        <taxon>Hypoxylaceae</taxon>
        <taxon>Hypoxylon</taxon>
    </lineage>
</organism>
<name>A0ACB9YN07_9PEZI</name>
<evidence type="ECO:0000313" key="2">
    <source>
        <dbReference type="Proteomes" id="UP001497700"/>
    </source>
</evidence>
<dbReference type="Proteomes" id="UP001497700">
    <property type="component" value="Unassembled WGS sequence"/>
</dbReference>
<evidence type="ECO:0000313" key="1">
    <source>
        <dbReference type="EMBL" id="KAI4860753.1"/>
    </source>
</evidence>
<reference evidence="1 2" key="1">
    <citation type="journal article" date="2022" name="New Phytol.">
        <title>Ecological generalism drives hyperdiversity of secondary metabolite gene clusters in xylarialean endophytes.</title>
        <authorList>
            <person name="Franco M.E.E."/>
            <person name="Wisecaver J.H."/>
            <person name="Arnold A.E."/>
            <person name="Ju Y.M."/>
            <person name="Slot J.C."/>
            <person name="Ahrendt S."/>
            <person name="Moore L.P."/>
            <person name="Eastman K.E."/>
            <person name="Scott K."/>
            <person name="Konkel Z."/>
            <person name="Mondo S.J."/>
            <person name="Kuo A."/>
            <person name="Hayes R.D."/>
            <person name="Haridas S."/>
            <person name="Andreopoulos B."/>
            <person name="Riley R."/>
            <person name="LaButti K."/>
            <person name="Pangilinan J."/>
            <person name="Lipzen A."/>
            <person name="Amirebrahimi M."/>
            <person name="Yan J."/>
            <person name="Adam C."/>
            <person name="Keymanesh K."/>
            <person name="Ng V."/>
            <person name="Louie K."/>
            <person name="Northen T."/>
            <person name="Drula E."/>
            <person name="Henrissat B."/>
            <person name="Hsieh H.M."/>
            <person name="Youens-Clark K."/>
            <person name="Lutzoni F."/>
            <person name="Miadlikowska J."/>
            <person name="Eastwood D.C."/>
            <person name="Hamelin R.C."/>
            <person name="Grigoriev I.V."/>
            <person name="U'Ren J.M."/>
        </authorList>
    </citation>
    <scope>NUCLEOTIDE SEQUENCE [LARGE SCALE GENOMIC DNA]</scope>
    <source>
        <strain evidence="1 2">CBS 119005</strain>
    </source>
</reference>
<gene>
    <name evidence="1" type="ORF">F4820DRAFT_96197</name>
</gene>
<comment type="caution">
    <text evidence="1">The sequence shown here is derived from an EMBL/GenBank/DDBJ whole genome shotgun (WGS) entry which is preliminary data.</text>
</comment>
<protein>
    <submittedName>
        <fullName evidence="1">Cytochrome P450</fullName>
    </submittedName>
</protein>